<reference evidence="12 13" key="1">
    <citation type="submission" date="2022-05" db="EMBL/GenBank/DDBJ databases">
        <title>Genome Sequencing of Bee-Associated Microbes.</title>
        <authorList>
            <person name="Dunlap C."/>
        </authorList>
    </citation>
    <scope>NUCLEOTIDE SEQUENCE [LARGE SCALE GENOMIC DNA]</scope>
    <source>
        <strain evidence="12 13">NRRL B-14421</strain>
    </source>
</reference>
<evidence type="ECO:0000256" key="10">
    <source>
        <dbReference type="RuleBase" id="RU362075"/>
    </source>
</evidence>
<dbReference type="NCBIfam" id="TIGR02734">
    <property type="entry name" value="crtI_fam"/>
    <property type="match status" value="1"/>
</dbReference>
<protein>
    <recommendedName>
        <fullName evidence="6">4,4'-diaponeurosporene oxygenase</fullName>
    </recommendedName>
    <alternativeName>
        <fullName evidence="7">4,4'-diaponeurosporene oxidase</fullName>
    </alternativeName>
    <alternativeName>
        <fullName evidence="8">Carotenoid oxidase</fullName>
    </alternativeName>
</protein>
<comment type="catalytic activity">
    <reaction evidence="9">
        <text>all-trans-4,4'-diaponeurosporene + 2 AH2 + 2 O2 = 4,4'-diaponeurosporenal + 2 A + 3 H2O</text>
        <dbReference type="Rhea" id="RHEA:56104"/>
        <dbReference type="ChEBI" id="CHEBI:13193"/>
        <dbReference type="ChEBI" id="CHEBI:15377"/>
        <dbReference type="ChEBI" id="CHEBI:15379"/>
        <dbReference type="ChEBI" id="CHEBI:17499"/>
        <dbReference type="ChEBI" id="CHEBI:62743"/>
        <dbReference type="ChEBI" id="CHEBI:79065"/>
    </reaction>
</comment>
<evidence type="ECO:0000256" key="1">
    <source>
        <dbReference type="ARBA" id="ARBA00001974"/>
    </source>
</evidence>
<gene>
    <name evidence="12" type="primary">crtI</name>
    <name evidence="12" type="ORF">M5X19_30055</name>
</gene>
<proteinExistence type="inferred from homology"/>
<evidence type="ECO:0000256" key="2">
    <source>
        <dbReference type="ARBA" id="ARBA00022746"/>
    </source>
</evidence>
<evidence type="ECO:0000256" key="3">
    <source>
        <dbReference type="ARBA" id="ARBA00023002"/>
    </source>
</evidence>
<evidence type="ECO:0000313" key="13">
    <source>
        <dbReference type="Proteomes" id="UP001527099"/>
    </source>
</evidence>
<evidence type="ECO:0000313" key="12">
    <source>
        <dbReference type="EMBL" id="MCY9697080.1"/>
    </source>
</evidence>
<dbReference type="Pfam" id="PF01593">
    <property type="entry name" value="Amino_oxidase"/>
    <property type="match status" value="1"/>
</dbReference>
<dbReference type="GO" id="GO:0016491">
    <property type="term" value="F:oxidoreductase activity"/>
    <property type="evidence" value="ECO:0007669"/>
    <property type="project" value="UniProtKB-KW"/>
</dbReference>
<comment type="caution">
    <text evidence="12">The sequence shown here is derived from an EMBL/GenBank/DDBJ whole genome shotgun (WGS) entry which is preliminary data.</text>
</comment>
<evidence type="ECO:0000256" key="8">
    <source>
        <dbReference type="ARBA" id="ARBA00042619"/>
    </source>
</evidence>
<evidence type="ECO:0000256" key="6">
    <source>
        <dbReference type="ARBA" id="ARBA00039159"/>
    </source>
</evidence>
<dbReference type="RefSeq" id="WP_029193284.1">
    <property type="nucleotide sequence ID" value="NZ_JAMDMW010000175.1"/>
</dbReference>
<evidence type="ECO:0000256" key="9">
    <source>
        <dbReference type="ARBA" id="ARBA00048532"/>
    </source>
</evidence>
<dbReference type="InterPro" id="IPR014105">
    <property type="entry name" value="Carotenoid/retinoid_OxRdtase"/>
</dbReference>
<evidence type="ECO:0000259" key="11">
    <source>
        <dbReference type="Pfam" id="PF01593"/>
    </source>
</evidence>
<dbReference type="PRINTS" id="PR00411">
    <property type="entry name" value="PNDRDTASEI"/>
</dbReference>
<dbReference type="Proteomes" id="UP001527099">
    <property type="component" value="Unassembled WGS sequence"/>
</dbReference>
<dbReference type="SUPFAM" id="SSF51905">
    <property type="entry name" value="FAD/NAD(P)-binding domain"/>
    <property type="match status" value="1"/>
</dbReference>
<accession>A0ABT4GLK4</accession>
<evidence type="ECO:0000256" key="7">
    <source>
        <dbReference type="ARBA" id="ARBA00041900"/>
    </source>
</evidence>
<keyword evidence="3 10" id="KW-0560">Oxidoreductase</keyword>
<dbReference type="InterPro" id="IPR036188">
    <property type="entry name" value="FAD/NAD-bd_sf"/>
</dbReference>
<keyword evidence="2 10" id="KW-0125">Carotenoid biosynthesis</keyword>
<keyword evidence="13" id="KW-1185">Reference proteome</keyword>
<comment type="cofactor">
    <cofactor evidence="1">
        <name>FAD</name>
        <dbReference type="ChEBI" id="CHEBI:57692"/>
    </cofactor>
</comment>
<sequence>MKKVIVIGGGLGGLSAAIRLAHAGYQVTVLEQQPTLGGKLQRIVLGDYYFDRGPSTITMPHVFKQVFTNVGRRMEDYVTFYPLDPGTRNHFHDGNSVDTSSDLAKMEAQIAVYSPADAKQLRSFMKESAALYQQADRLFMNRLLLSWRDKADWRLLAGLLRIRPWLTLDRLLSRYFKHRNTLALFGRYATYVGSAPRHAPAIFAMLAHLELQIGVYSVQGGTYRIVEAFRQLAIELGVTIRTSVRVEKISSSNGCITGVVANDGYYAADIVIANGDVLSIYQDLLQESERPSMRNDRITAYEPSLSGFVSLVGSKETYDKLLHHTVFFPEHYGREFYDIFGQGQPAKDPAIYICHSGYSEKGLAPEGGSNLFILANAPSTSPSIKWEEEAYLYQSQLWRKLEYYGLAGLTHDAEVSETFTPDQLQTQTSAFRGAIYGISSNSARQTFARPSNQADLKGLWFVGGTTHPGGGTPMVTLSGQLVAEVILSR</sequence>
<name>A0ABT4GLK4_9BACL</name>
<evidence type="ECO:0000256" key="4">
    <source>
        <dbReference type="ARBA" id="ARBA00037901"/>
    </source>
</evidence>
<comment type="pathway">
    <text evidence="4">Carotenoid biosynthesis; staphyloxanthin biosynthesis; staphyloxanthin from farnesyl diphosphate: step 3/5.</text>
</comment>
<comment type="similarity">
    <text evidence="5">Belongs to the carotenoid/retinoid oxidoreductase family. CrtP subfamily.</text>
</comment>
<evidence type="ECO:0000256" key="5">
    <source>
        <dbReference type="ARBA" id="ARBA00038194"/>
    </source>
</evidence>
<dbReference type="Gene3D" id="3.50.50.60">
    <property type="entry name" value="FAD/NAD(P)-binding domain"/>
    <property type="match status" value="2"/>
</dbReference>
<feature type="domain" description="Amine oxidase" evidence="11">
    <location>
        <begin position="11"/>
        <end position="273"/>
    </location>
</feature>
<dbReference type="PANTHER" id="PTHR43734">
    <property type="entry name" value="PHYTOENE DESATURASE"/>
    <property type="match status" value="1"/>
</dbReference>
<dbReference type="EMBL" id="JAMDMX010000124">
    <property type="protein sequence ID" value="MCY9697080.1"/>
    <property type="molecule type" value="Genomic_DNA"/>
</dbReference>
<organism evidence="12 13">
    <name type="scientific">Paenibacillus alginolyticus</name>
    <dbReference type="NCBI Taxonomy" id="59839"/>
    <lineage>
        <taxon>Bacteria</taxon>
        <taxon>Bacillati</taxon>
        <taxon>Bacillota</taxon>
        <taxon>Bacilli</taxon>
        <taxon>Bacillales</taxon>
        <taxon>Paenibacillaceae</taxon>
        <taxon>Paenibacillus</taxon>
    </lineage>
</organism>
<dbReference type="InterPro" id="IPR002937">
    <property type="entry name" value="Amino_oxidase"/>
</dbReference>
<dbReference type="PANTHER" id="PTHR43734:SF7">
    <property type="entry name" value="4,4'-DIAPONEUROSPORENE OXYGENASE"/>
    <property type="match status" value="1"/>
</dbReference>